<gene>
    <name evidence="1" type="ORF">PIB30_087437</name>
</gene>
<organism evidence="1 2">
    <name type="scientific">Stylosanthes scabra</name>
    <dbReference type="NCBI Taxonomy" id="79078"/>
    <lineage>
        <taxon>Eukaryota</taxon>
        <taxon>Viridiplantae</taxon>
        <taxon>Streptophyta</taxon>
        <taxon>Embryophyta</taxon>
        <taxon>Tracheophyta</taxon>
        <taxon>Spermatophyta</taxon>
        <taxon>Magnoliopsida</taxon>
        <taxon>eudicotyledons</taxon>
        <taxon>Gunneridae</taxon>
        <taxon>Pentapetalae</taxon>
        <taxon>rosids</taxon>
        <taxon>fabids</taxon>
        <taxon>Fabales</taxon>
        <taxon>Fabaceae</taxon>
        <taxon>Papilionoideae</taxon>
        <taxon>50 kb inversion clade</taxon>
        <taxon>dalbergioids sensu lato</taxon>
        <taxon>Dalbergieae</taxon>
        <taxon>Pterocarpus clade</taxon>
        <taxon>Stylosanthes</taxon>
    </lineage>
</organism>
<evidence type="ECO:0000313" key="2">
    <source>
        <dbReference type="Proteomes" id="UP001341840"/>
    </source>
</evidence>
<protein>
    <submittedName>
        <fullName evidence="1">Uncharacterized protein</fullName>
    </submittedName>
</protein>
<reference evidence="1 2" key="1">
    <citation type="journal article" date="2023" name="Plants (Basel)">
        <title>Bridging the Gap: Combining Genomics and Transcriptomics Approaches to Understand Stylosanthes scabra, an Orphan Legume from the Brazilian Caatinga.</title>
        <authorList>
            <person name="Ferreira-Neto J.R.C."/>
            <person name="da Silva M.D."/>
            <person name="Binneck E."/>
            <person name="de Melo N.F."/>
            <person name="da Silva R.H."/>
            <person name="de Melo A.L.T.M."/>
            <person name="Pandolfi V."/>
            <person name="Bustamante F.O."/>
            <person name="Brasileiro-Vidal A.C."/>
            <person name="Benko-Iseppon A.M."/>
        </authorList>
    </citation>
    <scope>NUCLEOTIDE SEQUENCE [LARGE SCALE GENOMIC DNA]</scope>
    <source>
        <tissue evidence="1">Leaves</tissue>
    </source>
</reference>
<dbReference type="EMBL" id="JASCZI010182783">
    <property type="protein sequence ID" value="MED6188601.1"/>
    <property type="molecule type" value="Genomic_DNA"/>
</dbReference>
<sequence>MAKHDLSRSKGRSTSLTNSHVWPTFLDWTKCDPQPHLAQQANQGHVSVTVWLAQNVTPQQAPKLKPSLSK</sequence>
<proteinExistence type="predicted"/>
<keyword evidence="2" id="KW-1185">Reference proteome</keyword>
<accession>A0ABU6WT42</accession>
<comment type="caution">
    <text evidence="1">The sequence shown here is derived from an EMBL/GenBank/DDBJ whole genome shotgun (WGS) entry which is preliminary data.</text>
</comment>
<feature type="non-terminal residue" evidence="1">
    <location>
        <position position="70"/>
    </location>
</feature>
<dbReference type="Proteomes" id="UP001341840">
    <property type="component" value="Unassembled WGS sequence"/>
</dbReference>
<evidence type="ECO:0000313" key="1">
    <source>
        <dbReference type="EMBL" id="MED6188601.1"/>
    </source>
</evidence>
<name>A0ABU6WT42_9FABA</name>